<gene>
    <name evidence="1" type="ORF">TTHT_1144</name>
</gene>
<keyword evidence="2" id="KW-1185">Reference proteome</keyword>
<evidence type="ECO:0000313" key="1">
    <source>
        <dbReference type="EMBL" id="BBB32676.1"/>
    </source>
</evidence>
<reference evidence="1 2" key="1">
    <citation type="journal article" date="2012" name="Extremophiles">
        <title>Thermotomaculum hydrothermale gen. nov., sp. nov., a novel heterotrophic thermophile within the phylum Acidobacteria from a deep-sea hydrothermal vent chimney in the Southern Okinawa Trough.</title>
        <authorList>
            <person name="Izumi H."/>
            <person name="Nunoura T."/>
            <person name="Miyazaki M."/>
            <person name="Mino S."/>
            <person name="Toki T."/>
            <person name="Takai K."/>
            <person name="Sako Y."/>
            <person name="Sawabe T."/>
            <person name="Nakagawa S."/>
        </authorList>
    </citation>
    <scope>NUCLEOTIDE SEQUENCE [LARGE SCALE GENOMIC DNA]</scope>
    <source>
        <strain evidence="1 2">AC55</strain>
    </source>
</reference>
<accession>A0A7R6PP27</accession>
<proteinExistence type="predicted"/>
<sequence>MKKVLNIILLLIVFTFLFTAYKYTVIRKGMSFYFMEKNPPTFQEIYVDVTDWTIKDYATHPKISAFLVTQGVKKKTIEIKSKVLETIEKHKEEMKKMIEEEEDENK</sequence>
<dbReference type="KEGG" id="thyd:TTHT_1144"/>
<dbReference type="Proteomes" id="UP000595564">
    <property type="component" value="Chromosome"/>
</dbReference>
<dbReference type="EMBL" id="AP017470">
    <property type="protein sequence ID" value="BBB32676.1"/>
    <property type="molecule type" value="Genomic_DNA"/>
</dbReference>
<dbReference type="RefSeq" id="WP_201326979.1">
    <property type="nucleotide sequence ID" value="NZ_AP017470.1"/>
</dbReference>
<name>A0A7R6PP27_9BACT</name>
<organism evidence="1 2">
    <name type="scientific">Thermotomaculum hydrothermale</name>
    <dbReference type="NCBI Taxonomy" id="981385"/>
    <lineage>
        <taxon>Bacteria</taxon>
        <taxon>Pseudomonadati</taxon>
        <taxon>Acidobacteriota</taxon>
        <taxon>Holophagae</taxon>
        <taxon>Thermotomaculales</taxon>
        <taxon>Thermotomaculaceae</taxon>
        <taxon>Thermotomaculum</taxon>
    </lineage>
</organism>
<protein>
    <submittedName>
        <fullName evidence="1">Uncharacterized protein</fullName>
    </submittedName>
</protein>
<dbReference type="AlphaFoldDB" id="A0A7R6PP27"/>
<evidence type="ECO:0000313" key="2">
    <source>
        <dbReference type="Proteomes" id="UP000595564"/>
    </source>
</evidence>